<protein>
    <recommendedName>
        <fullName evidence="1">RNA-directed DNA polymerase</fullName>
        <ecNumber evidence="1">2.7.7.49</ecNumber>
    </recommendedName>
</protein>
<dbReference type="InterPro" id="IPR043502">
    <property type="entry name" value="DNA/RNA_pol_sf"/>
</dbReference>
<evidence type="ECO:0000259" key="8">
    <source>
        <dbReference type="PROSITE" id="PS50878"/>
    </source>
</evidence>
<evidence type="ECO:0000256" key="7">
    <source>
        <dbReference type="ARBA" id="ARBA00022918"/>
    </source>
</evidence>
<dbReference type="CDD" id="cd01647">
    <property type="entry name" value="RT_LTR"/>
    <property type="match status" value="1"/>
</dbReference>
<dbReference type="EC" id="2.7.7.49" evidence="1"/>
<gene>
    <name evidence="9" type="ORF">PF008_g26739</name>
</gene>
<organism evidence="9 10">
    <name type="scientific">Phytophthora fragariae</name>
    <dbReference type="NCBI Taxonomy" id="53985"/>
    <lineage>
        <taxon>Eukaryota</taxon>
        <taxon>Sar</taxon>
        <taxon>Stramenopiles</taxon>
        <taxon>Oomycota</taxon>
        <taxon>Peronosporomycetes</taxon>
        <taxon>Peronosporales</taxon>
        <taxon>Peronosporaceae</taxon>
        <taxon>Phytophthora</taxon>
    </lineage>
</organism>
<dbReference type="PROSITE" id="PS50878">
    <property type="entry name" value="RT_POL"/>
    <property type="match status" value="1"/>
</dbReference>
<evidence type="ECO:0000256" key="5">
    <source>
        <dbReference type="ARBA" id="ARBA00022759"/>
    </source>
</evidence>
<dbReference type="Pfam" id="PF17917">
    <property type="entry name" value="RT_RNaseH"/>
    <property type="match status" value="1"/>
</dbReference>
<dbReference type="InterPro" id="IPR041373">
    <property type="entry name" value="RT_RNaseH"/>
</dbReference>
<dbReference type="Gene3D" id="2.40.70.10">
    <property type="entry name" value="Acid Proteases"/>
    <property type="match status" value="1"/>
</dbReference>
<dbReference type="InterPro" id="IPR000477">
    <property type="entry name" value="RT_dom"/>
</dbReference>
<reference evidence="9 10" key="1">
    <citation type="submission" date="2018-09" db="EMBL/GenBank/DDBJ databases">
        <title>Genomic investigation of the strawberry pathogen Phytophthora fragariae indicates pathogenicity is determined by transcriptional variation in three key races.</title>
        <authorList>
            <person name="Adams T.M."/>
            <person name="Armitage A.D."/>
            <person name="Sobczyk M.K."/>
            <person name="Bates H.J."/>
            <person name="Dunwell J.M."/>
            <person name="Nellist C.F."/>
            <person name="Harrison R.J."/>
        </authorList>
    </citation>
    <scope>NUCLEOTIDE SEQUENCE [LARGE SCALE GENOMIC DNA]</scope>
    <source>
        <strain evidence="9 10">NOV-77</strain>
    </source>
</reference>
<sequence>MRDGECPAPGRVKEQQFVMPEPDPDFREAMMWSIRARDALREVEIRGVALTEGFGKLATSKAERLELLAAGNVVGENDTRDGVAQQLVAAATGLRAIARDDWVDKEETPLQVSRAIRRFEKRVRKARAKVRRQQQVGRDLPYNERDTFVAMDELHRGGRAHARHLTREEAEAAELVLPYATEALKKRKHRRKRQRVYDYHSGSHYQEPVLGSVEGRAQSVRIGKLRAARTPAIDLLPTATVLVRNEMKPVKIDTGAQYSVAGREWGRYGTKLDVLAPVDYREGFSGVAVRVLGVWRFDFQTQYQQRMQVDALLVESDTPDFLIGEDWMYTHGVKIDFLASEIKWYAEDEKVVVPFAGIGTAQTPGARTAKVRLLKQTKVVTQTMRRVHMAVEAPDGAVGMFVPRSRRERYLFLAPTMTKVRAGQITVPVLSLAGRTTKLPTRETLGTWAPVDSEMEIIEMNGDLERDKVERWIKDMLKARVEPLINEADLSIGEMADDDRQLLLQLLRNYPTTIEPRKGCPPMTTLGVEHEIHTGDAVPIKVRPRRHAHSEQVVVDTEVENMLNDGVIEESNGAWGFPVVLVRKKDGTVRFCIDYRLLNAVTAKDVYPSPRIDETLESMYGARRFSSLDLHAGYWQVPVAAKDRDKTGFDTRKGLFRFARMPFGLANAPGTFQRMMDAVLRGLAWQCCLVYLDDVIIFTKGSVARHVVALASVLERLSKAGLSLKAAKCSFATTRLEYLSHELDLDGIRPMESLVKSVREFPVPEDETALKRFVHLAGFYRRFIAGFGTKAAPLTGLLRKSSAWEWGEKQTAAFEGLKQELTVRPLLAYPDFSRPFKLVTDASIVGLGAALMQDQGRGEQPIAFASKVNSPTVAKYDITDLECAAVVWAIKGFRPYLYGRRFELVTDHSALSWLMRSKDLTGLLHRWALQLQEYNFDITYRPGSINVVADALSRARSGKLLEADNRKVHLQEPNYGPQQRRVS</sequence>
<dbReference type="InterPro" id="IPR021109">
    <property type="entry name" value="Peptidase_aspartic_dom_sf"/>
</dbReference>
<accession>A0A6G0QG70</accession>
<dbReference type="CDD" id="cd09274">
    <property type="entry name" value="RNase_HI_RT_Ty3"/>
    <property type="match status" value="1"/>
</dbReference>
<keyword evidence="7" id="KW-0695">RNA-directed DNA polymerase</keyword>
<evidence type="ECO:0000313" key="10">
    <source>
        <dbReference type="Proteomes" id="UP000486351"/>
    </source>
</evidence>
<evidence type="ECO:0000256" key="1">
    <source>
        <dbReference type="ARBA" id="ARBA00012493"/>
    </source>
</evidence>
<dbReference type="GO" id="GO:0016787">
    <property type="term" value="F:hydrolase activity"/>
    <property type="evidence" value="ECO:0007669"/>
    <property type="project" value="UniProtKB-KW"/>
</dbReference>
<evidence type="ECO:0000256" key="6">
    <source>
        <dbReference type="ARBA" id="ARBA00022801"/>
    </source>
</evidence>
<evidence type="ECO:0000313" key="9">
    <source>
        <dbReference type="EMBL" id="KAE9286128.1"/>
    </source>
</evidence>
<dbReference type="EMBL" id="QXFY01003339">
    <property type="protein sequence ID" value="KAE9286128.1"/>
    <property type="molecule type" value="Genomic_DNA"/>
</dbReference>
<dbReference type="SUPFAM" id="SSF50630">
    <property type="entry name" value="Acid proteases"/>
    <property type="match status" value="1"/>
</dbReference>
<dbReference type="AlphaFoldDB" id="A0A6G0QG70"/>
<keyword evidence="6" id="KW-0378">Hydrolase</keyword>
<feature type="domain" description="Reverse transcriptase" evidence="8">
    <location>
        <begin position="563"/>
        <end position="743"/>
    </location>
</feature>
<dbReference type="InterPro" id="IPR050951">
    <property type="entry name" value="Retrovirus_Pol_polyprotein"/>
</dbReference>
<dbReference type="FunFam" id="3.30.70.270:FF:000020">
    <property type="entry name" value="Transposon Tf2-6 polyprotein-like Protein"/>
    <property type="match status" value="1"/>
</dbReference>
<dbReference type="PANTHER" id="PTHR37984:SF5">
    <property type="entry name" value="PROTEIN NYNRIN-LIKE"/>
    <property type="match status" value="1"/>
</dbReference>
<dbReference type="PANTHER" id="PTHR37984">
    <property type="entry name" value="PROTEIN CBG26694"/>
    <property type="match status" value="1"/>
</dbReference>
<keyword evidence="4" id="KW-0540">Nuclease</keyword>
<keyword evidence="5" id="KW-0255">Endonuclease</keyword>
<dbReference type="Pfam" id="PF00078">
    <property type="entry name" value="RVT_1"/>
    <property type="match status" value="1"/>
</dbReference>
<dbReference type="Gene3D" id="3.30.70.270">
    <property type="match status" value="2"/>
</dbReference>
<dbReference type="GO" id="GO:0004519">
    <property type="term" value="F:endonuclease activity"/>
    <property type="evidence" value="ECO:0007669"/>
    <property type="project" value="UniProtKB-KW"/>
</dbReference>
<dbReference type="SUPFAM" id="SSF56672">
    <property type="entry name" value="DNA/RNA polymerases"/>
    <property type="match status" value="1"/>
</dbReference>
<dbReference type="GO" id="GO:0003964">
    <property type="term" value="F:RNA-directed DNA polymerase activity"/>
    <property type="evidence" value="ECO:0007669"/>
    <property type="project" value="UniProtKB-KW"/>
</dbReference>
<evidence type="ECO:0000256" key="2">
    <source>
        <dbReference type="ARBA" id="ARBA00022679"/>
    </source>
</evidence>
<dbReference type="InterPro" id="IPR043128">
    <property type="entry name" value="Rev_trsase/Diguanyl_cyclase"/>
</dbReference>
<dbReference type="Proteomes" id="UP000486351">
    <property type="component" value="Unassembled WGS sequence"/>
</dbReference>
<keyword evidence="2" id="KW-0808">Transferase</keyword>
<dbReference type="Gene3D" id="3.10.10.10">
    <property type="entry name" value="HIV Type 1 Reverse Transcriptase, subunit A, domain 1"/>
    <property type="match status" value="1"/>
</dbReference>
<keyword evidence="3" id="KW-0548">Nucleotidyltransferase</keyword>
<evidence type="ECO:0000256" key="3">
    <source>
        <dbReference type="ARBA" id="ARBA00022695"/>
    </source>
</evidence>
<name>A0A6G0QG70_9STRA</name>
<dbReference type="FunFam" id="3.10.20.370:FF:000001">
    <property type="entry name" value="Retrovirus-related Pol polyprotein from transposon 17.6-like protein"/>
    <property type="match status" value="1"/>
</dbReference>
<proteinExistence type="predicted"/>
<comment type="caution">
    <text evidence="9">The sequence shown here is derived from an EMBL/GenBank/DDBJ whole genome shotgun (WGS) entry which is preliminary data.</text>
</comment>
<evidence type="ECO:0000256" key="4">
    <source>
        <dbReference type="ARBA" id="ARBA00022722"/>
    </source>
</evidence>